<accession>A0ABV5NWB4</accession>
<evidence type="ECO:0008006" key="4">
    <source>
        <dbReference type="Google" id="ProtNLM"/>
    </source>
</evidence>
<protein>
    <recommendedName>
        <fullName evidence="4">Lipoprotein</fullName>
    </recommendedName>
</protein>
<dbReference type="EMBL" id="JBHMCF010000038">
    <property type="protein sequence ID" value="MFB9474611.1"/>
    <property type="molecule type" value="Genomic_DNA"/>
</dbReference>
<evidence type="ECO:0000256" key="1">
    <source>
        <dbReference type="SAM" id="SignalP"/>
    </source>
</evidence>
<sequence>MLRFPVVAAFLLVLATGCTTAADRRALVWVNALAVARPDYHVVHEEHLLKRHQLEDDEAVRVIVEPRWANWSHTEVFGRRTLELRDGHLSGAELPGWKLTGVIRALSGAGDDRHLVLKRLDALAEVEDMKVTVVVGFRKPMQEDDVRRLWEKVPDVALFSPPEPDGLPTSWDYSGYCHARGFDDCDPDVRSSLTSSFRLWTSLLRESDREALAAFGVDLDDVRMRAEQGLWYGMITTAWPEDAKEIVEDPRVGFFAIGQVAL</sequence>
<dbReference type="PROSITE" id="PS51257">
    <property type="entry name" value="PROKAR_LIPOPROTEIN"/>
    <property type="match status" value="1"/>
</dbReference>
<keyword evidence="3" id="KW-1185">Reference proteome</keyword>
<dbReference type="RefSeq" id="WP_379484485.1">
    <property type="nucleotide sequence ID" value="NZ_JBHMCF010000038.1"/>
</dbReference>
<evidence type="ECO:0000313" key="2">
    <source>
        <dbReference type="EMBL" id="MFB9474611.1"/>
    </source>
</evidence>
<feature type="chain" id="PRO_5047105561" description="Lipoprotein" evidence="1">
    <location>
        <begin position="22"/>
        <end position="262"/>
    </location>
</feature>
<organism evidence="2 3">
    <name type="scientific">Nonomuraea salmonea</name>
    <dbReference type="NCBI Taxonomy" id="46181"/>
    <lineage>
        <taxon>Bacteria</taxon>
        <taxon>Bacillati</taxon>
        <taxon>Actinomycetota</taxon>
        <taxon>Actinomycetes</taxon>
        <taxon>Streptosporangiales</taxon>
        <taxon>Streptosporangiaceae</taxon>
        <taxon>Nonomuraea</taxon>
    </lineage>
</organism>
<reference evidence="2 3" key="1">
    <citation type="submission" date="2024-09" db="EMBL/GenBank/DDBJ databases">
        <authorList>
            <person name="Sun Q."/>
            <person name="Mori K."/>
        </authorList>
    </citation>
    <scope>NUCLEOTIDE SEQUENCE [LARGE SCALE GENOMIC DNA]</scope>
    <source>
        <strain evidence="2 3">JCM 3324</strain>
    </source>
</reference>
<evidence type="ECO:0000313" key="3">
    <source>
        <dbReference type="Proteomes" id="UP001589568"/>
    </source>
</evidence>
<proteinExistence type="predicted"/>
<name>A0ABV5NWB4_9ACTN</name>
<dbReference type="Proteomes" id="UP001589568">
    <property type="component" value="Unassembled WGS sequence"/>
</dbReference>
<comment type="caution">
    <text evidence="2">The sequence shown here is derived from an EMBL/GenBank/DDBJ whole genome shotgun (WGS) entry which is preliminary data.</text>
</comment>
<feature type="signal peptide" evidence="1">
    <location>
        <begin position="1"/>
        <end position="21"/>
    </location>
</feature>
<keyword evidence="1" id="KW-0732">Signal</keyword>
<gene>
    <name evidence="2" type="ORF">ACFFR3_34380</name>
</gene>